<name>A0A9D3YAZ0_DREPO</name>
<organism evidence="1 2">
    <name type="scientific">Dreissena polymorpha</name>
    <name type="common">Zebra mussel</name>
    <name type="synonym">Mytilus polymorpha</name>
    <dbReference type="NCBI Taxonomy" id="45954"/>
    <lineage>
        <taxon>Eukaryota</taxon>
        <taxon>Metazoa</taxon>
        <taxon>Spiralia</taxon>
        <taxon>Lophotrochozoa</taxon>
        <taxon>Mollusca</taxon>
        <taxon>Bivalvia</taxon>
        <taxon>Autobranchia</taxon>
        <taxon>Heteroconchia</taxon>
        <taxon>Euheterodonta</taxon>
        <taxon>Imparidentia</taxon>
        <taxon>Neoheterodontei</taxon>
        <taxon>Myida</taxon>
        <taxon>Dreissenoidea</taxon>
        <taxon>Dreissenidae</taxon>
        <taxon>Dreissena</taxon>
    </lineage>
</organism>
<sequence length="89" mass="9996">MKSSILTLVTPLLEEIGKTKQGVGYSLLLKNCIVAQEATHLHTDCENVWVMVDIHGFKSLLIGSYYKPKEYDPHSLEEFKKSISIATKS</sequence>
<reference evidence="1" key="1">
    <citation type="journal article" date="2019" name="bioRxiv">
        <title>The Genome of the Zebra Mussel, Dreissena polymorpha: A Resource for Invasive Species Research.</title>
        <authorList>
            <person name="McCartney M.A."/>
            <person name="Auch B."/>
            <person name="Kono T."/>
            <person name="Mallez S."/>
            <person name="Zhang Y."/>
            <person name="Obille A."/>
            <person name="Becker A."/>
            <person name="Abrahante J.E."/>
            <person name="Garbe J."/>
            <person name="Badalamenti J.P."/>
            <person name="Herman A."/>
            <person name="Mangelson H."/>
            <person name="Liachko I."/>
            <person name="Sullivan S."/>
            <person name="Sone E.D."/>
            <person name="Koren S."/>
            <person name="Silverstein K.A.T."/>
            <person name="Beckman K.B."/>
            <person name="Gohl D.M."/>
        </authorList>
    </citation>
    <scope>NUCLEOTIDE SEQUENCE</scope>
    <source>
        <strain evidence="1">Duluth1</strain>
        <tissue evidence="1">Whole animal</tissue>
    </source>
</reference>
<comment type="caution">
    <text evidence="1">The sequence shown here is derived from an EMBL/GenBank/DDBJ whole genome shotgun (WGS) entry which is preliminary data.</text>
</comment>
<dbReference type="AlphaFoldDB" id="A0A9D3YAZ0"/>
<proteinExistence type="predicted"/>
<accession>A0A9D3YAZ0</accession>
<evidence type="ECO:0000313" key="2">
    <source>
        <dbReference type="Proteomes" id="UP000828390"/>
    </source>
</evidence>
<dbReference type="EMBL" id="JAIWYP010000016">
    <property type="protein sequence ID" value="KAH3696920.1"/>
    <property type="molecule type" value="Genomic_DNA"/>
</dbReference>
<protein>
    <submittedName>
        <fullName evidence="1">Uncharacterized protein</fullName>
    </submittedName>
</protein>
<dbReference type="Proteomes" id="UP000828390">
    <property type="component" value="Unassembled WGS sequence"/>
</dbReference>
<evidence type="ECO:0000313" key="1">
    <source>
        <dbReference type="EMBL" id="KAH3696920.1"/>
    </source>
</evidence>
<keyword evidence="2" id="KW-1185">Reference proteome</keyword>
<reference evidence="1" key="2">
    <citation type="submission" date="2020-11" db="EMBL/GenBank/DDBJ databases">
        <authorList>
            <person name="McCartney M.A."/>
            <person name="Auch B."/>
            <person name="Kono T."/>
            <person name="Mallez S."/>
            <person name="Becker A."/>
            <person name="Gohl D.M."/>
            <person name="Silverstein K.A.T."/>
            <person name="Koren S."/>
            <person name="Bechman K.B."/>
            <person name="Herman A."/>
            <person name="Abrahante J.E."/>
            <person name="Garbe J."/>
        </authorList>
    </citation>
    <scope>NUCLEOTIDE SEQUENCE</scope>
    <source>
        <strain evidence="1">Duluth1</strain>
        <tissue evidence="1">Whole animal</tissue>
    </source>
</reference>
<gene>
    <name evidence="1" type="ORF">DPMN_084403</name>
</gene>